<evidence type="ECO:0000256" key="1">
    <source>
        <dbReference type="ARBA" id="ARBA00004239"/>
    </source>
</evidence>
<keyword evidence="7" id="KW-0865">Zymogen</keyword>
<feature type="chain" id="PRO_5034696017" evidence="10">
    <location>
        <begin position="19"/>
        <end position="703"/>
    </location>
</feature>
<dbReference type="InterPro" id="IPR050819">
    <property type="entry name" value="Tripeptidyl-peptidase_I"/>
</dbReference>
<gene>
    <name evidence="12" type="primary">aorO_2</name>
    <name evidence="12" type="ORF">LSUB1_G004624</name>
</gene>
<keyword evidence="13" id="KW-1185">Reference proteome</keyword>
<feature type="binding site" evidence="8">
    <location>
        <position position="662"/>
    </location>
    <ligand>
        <name>Ca(2+)</name>
        <dbReference type="ChEBI" id="CHEBI:29108"/>
    </ligand>
</feature>
<evidence type="ECO:0000256" key="5">
    <source>
        <dbReference type="ARBA" id="ARBA00022825"/>
    </source>
</evidence>
<dbReference type="PROSITE" id="PS51695">
    <property type="entry name" value="SEDOLISIN"/>
    <property type="match status" value="1"/>
</dbReference>
<evidence type="ECO:0000256" key="4">
    <source>
        <dbReference type="ARBA" id="ARBA00022801"/>
    </source>
</evidence>
<dbReference type="CDD" id="cd04056">
    <property type="entry name" value="Peptidases_S53"/>
    <property type="match status" value="1"/>
</dbReference>
<keyword evidence="6 8" id="KW-0106">Calcium</keyword>
<dbReference type="SUPFAM" id="SSF52743">
    <property type="entry name" value="Subtilisin-like"/>
    <property type="match status" value="1"/>
</dbReference>
<reference evidence="12 13" key="1">
    <citation type="submission" date="2018-05" db="EMBL/GenBank/DDBJ databases">
        <title>Genome sequencing and assembly of the regulated plant pathogen Lachnellula willkommii and related sister species for the development of diagnostic species identification markers.</title>
        <authorList>
            <person name="Giroux E."/>
            <person name="Bilodeau G."/>
        </authorList>
    </citation>
    <scope>NUCLEOTIDE SEQUENCE [LARGE SCALE GENOMIC DNA]</scope>
    <source>
        <strain evidence="12 13">CBS 197.66</strain>
    </source>
</reference>
<feature type="binding site" evidence="8">
    <location>
        <position position="682"/>
    </location>
    <ligand>
        <name>Ca(2+)</name>
        <dbReference type="ChEBI" id="CHEBI:29108"/>
    </ligand>
</feature>
<keyword evidence="5 8" id="KW-0720">Serine protease</keyword>
<comment type="subcellular location">
    <subcellularLocation>
        <location evidence="1">Secreted</location>
        <location evidence="1">Extracellular space</location>
    </subcellularLocation>
</comment>
<dbReference type="GO" id="GO:0004252">
    <property type="term" value="F:serine-type endopeptidase activity"/>
    <property type="evidence" value="ECO:0007669"/>
    <property type="project" value="UniProtKB-UniRule"/>
</dbReference>
<evidence type="ECO:0000256" key="8">
    <source>
        <dbReference type="PROSITE-ProRule" id="PRU01032"/>
    </source>
</evidence>
<name>A0A8H8U7V5_9HELO</name>
<dbReference type="Pfam" id="PF09286">
    <property type="entry name" value="Pro-kuma_activ"/>
    <property type="match status" value="1"/>
</dbReference>
<dbReference type="CDD" id="cd11377">
    <property type="entry name" value="Pro-peptidase_S53"/>
    <property type="match status" value="1"/>
</dbReference>
<feature type="region of interest" description="Disordered" evidence="9">
    <location>
        <begin position="180"/>
        <end position="216"/>
    </location>
</feature>
<dbReference type="PANTHER" id="PTHR14218:SF19">
    <property type="entry name" value="SERINE PROTEASE AORO, PUTATIVE (AFU_ORTHOLOGUE AFUA_6G10250)-RELATED"/>
    <property type="match status" value="1"/>
</dbReference>
<evidence type="ECO:0000256" key="2">
    <source>
        <dbReference type="ARBA" id="ARBA00022670"/>
    </source>
</evidence>
<dbReference type="Proteomes" id="UP000462212">
    <property type="component" value="Unassembled WGS sequence"/>
</dbReference>
<keyword evidence="2 8" id="KW-0645">Protease</keyword>
<keyword evidence="10" id="KW-0732">Signal</keyword>
<dbReference type="EMBL" id="QGMJ01000349">
    <property type="protein sequence ID" value="TVY37438.1"/>
    <property type="molecule type" value="Genomic_DNA"/>
</dbReference>
<comment type="caution">
    <text evidence="12">The sequence shown here is derived from an EMBL/GenBank/DDBJ whole genome shotgun (WGS) entry which is preliminary data.</text>
</comment>
<evidence type="ECO:0000256" key="6">
    <source>
        <dbReference type="ARBA" id="ARBA00022837"/>
    </source>
</evidence>
<feature type="domain" description="Peptidase S53" evidence="11">
    <location>
        <begin position="230"/>
        <end position="702"/>
    </location>
</feature>
<dbReference type="GO" id="GO:0006508">
    <property type="term" value="P:proteolysis"/>
    <property type="evidence" value="ECO:0007669"/>
    <property type="project" value="UniProtKB-KW"/>
</dbReference>
<feature type="binding site" evidence="8">
    <location>
        <position position="680"/>
    </location>
    <ligand>
        <name>Ca(2+)</name>
        <dbReference type="ChEBI" id="CHEBI:29108"/>
    </ligand>
</feature>
<dbReference type="SMART" id="SM00944">
    <property type="entry name" value="Pro-kuma_activ"/>
    <property type="match status" value="1"/>
</dbReference>
<dbReference type="AlphaFoldDB" id="A0A8H8U7V5"/>
<dbReference type="InterPro" id="IPR015366">
    <property type="entry name" value="S53_propep"/>
</dbReference>
<evidence type="ECO:0000259" key="11">
    <source>
        <dbReference type="PROSITE" id="PS51695"/>
    </source>
</evidence>
<proteinExistence type="predicted"/>
<evidence type="ECO:0000256" key="9">
    <source>
        <dbReference type="SAM" id="MobiDB-lite"/>
    </source>
</evidence>
<keyword evidence="3 8" id="KW-0479">Metal-binding</keyword>
<feature type="binding site" evidence="8">
    <location>
        <position position="661"/>
    </location>
    <ligand>
        <name>Ca(2+)</name>
        <dbReference type="ChEBI" id="CHEBI:29108"/>
    </ligand>
</feature>
<dbReference type="InterPro" id="IPR030400">
    <property type="entry name" value="Sedolisin_dom"/>
</dbReference>
<organism evidence="12 13">
    <name type="scientific">Lachnellula subtilissima</name>
    <dbReference type="NCBI Taxonomy" id="602034"/>
    <lineage>
        <taxon>Eukaryota</taxon>
        <taxon>Fungi</taxon>
        <taxon>Dikarya</taxon>
        <taxon>Ascomycota</taxon>
        <taxon>Pezizomycotina</taxon>
        <taxon>Leotiomycetes</taxon>
        <taxon>Helotiales</taxon>
        <taxon>Lachnaceae</taxon>
        <taxon>Lachnellula</taxon>
    </lineage>
</organism>
<evidence type="ECO:0000313" key="13">
    <source>
        <dbReference type="Proteomes" id="UP000462212"/>
    </source>
</evidence>
<feature type="active site" description="Charge relay system" evidence="8">
    <location>
        <position position="307"/>
    </location>
</feature>
<comment type="cofactor">
    <cofactor evidence="8">
        <name>Ca(2+)</name>
        <dbReference type="ChEBI" id="CHEBI:29108"/>
    </cofactor>
    <text evidence="8">Binds 1 Ca(2+) ion per subunit.</text>
</comment>
<evidence type="ECO:0000256" key="7">
    <source>
        <dbReference type="ARBA" id="ARBA00023145"/>
    </source>
</evidence>
<dbReference type="PANTHER" id="PTHR14218">
    <property type="entry name" value="PROTEASE S8 TRIPEPTIDYL PEPTIDASE I CLN2"/>
    <property type="match status" value="1"/>
</dbReference>
<dbReference type="OrthoDB" id="409122at2759"/>
<feature type="active site" description="Charge relay system" evidence="8">
    <location>
        <position position="311"/>
    </location>
</feature>
<feature type="active site" description="Charge relay system" evidence="8">
    <location>
        <position position="603"/>
    </location>
</feature>
<feature type="signal peptide" evidence="10">
    <location>
        <begin position="1"/>
        <end position="18"/>
    </location>
</feature>
<evidence type="ECO:0000256" key="3">
    <source>
        <dbReference type="ARBA" id="ARBA00022723"/>
    </source>
</evidence>
<dbReference type="Gene3D" id="3.40.50.200">
    <property type="entry name" value="Peptidase S8/S53 domain"/>
    <property type="match status" value="1"/>
</dbReference>
<dbReference type="GO" id="GO:0005576">
    <property type="term" value="C:extracellular region"/>
    <property type="evidence" value="ECO:0007669"/>
    <property type="project" value="UniProtKB-SubCell"/>
</dbReference>
<protein>
    <submittedName>
        <fullName evidence="12">Aorsin</fullName>
    </submittedName>
</protein>
<evidence type="ECO:0000256" key="10">
    <source>
        <dbReference type="SAM" id="SignalP"/>
    </source>
</evidence>
<dbReference type="SUPFAM" id="SSF54897">
    <property type="entry name" value="Protease propeptides/inhibitors"/>
    <property type="match status" value="1"/>
</dbReference>
<dbReference type="GO" id="GO:0046872">
    <property type="term" value="F:metal ion binding"/>
    <property type="evidence" value="ECO:0007669"/>
    <property type="project" value="UniProtKB-UniRule"/>
</dbReference>
<evidence type="ECO:0000313" key="12">
    <source>
        <dbReference type="EMBL" id="TVY37438.1"/>
    </source>
</evidence>
<sequence>MLWQQILANTALLTVALSLSTSHVVHEKRSVSLPERRRRVHSDAIIPVRIGLRQNNLHTGYDRLMEISHPGSVNYGKHLSREEVHSLFAPADETIEIVKNWLLGSNLIQKRDIIHYENKGWLAVDMPAKYAETLLGTEYYEHETNNGELRIGCDQYHLPRHVSTHVDFVKPGVKLSAPLKKKEIKKRDSARSSPGGIPHLSNTKPPHHPALEPPFGAGGLPLDLQNCGVNITPTCIKALYGIPTARYHQPENSMGLFETYDAFSQEDVSLFLGKFANNVPLHTAPQVISVDGGKAPVKHGNHRNGGESDVDLDLAISLIYPQSVIVYQVDDLPISSGREQTTGFINTFLDSIDGSYCDYTAFGITGDSPGVDGSYPDTHQGGFNSSRQCGIYELTRVLSISYGGPEIDLPKPYVERQCNEIMKLGLQGHTILSSSGDFGVAAFPGADSDKKGCLGGVSSSGPVYNPDYPSGCPYITSVGATRLYPNQTIKDPESAMQVNIAAWNRATGDGPTSSPLQLFATGGGFSNYFPRPDYQAQNVANYLTKDLPFQSLPYYDLTADTSRIGQNGGVYNRFGRGYPDVSANGAFLLAFLNLTERSFFGTSLASPIFGAVITLINEERSAIGKGPVGFINPALYKSKKVPWNMFETAMLTRTDPSVLNDITNGSNPNCGSQGFQASKGWDPVTGLGTPNYPEMLTYFLSLP</sequence>
<accession>A0A8H8U7V5</accession>
<dbReference type="GO" id="GO:0008240">
    <property type="term" value="F:tripeptidyl-peptidase activity"/>
    <property type="evidence" value="ECO:0007669"/>
    <property type="project" value="TreeGrafter"/>
</dbReference>
<dbReference type="InterPro" id="IPR036852">
    <property type="entry name" value="Peptidase_S8/S53_dom_sf"/>
</dbReference>
<keyword evidence="4 8" id="KW-0378">Hydrolase</keyword>